<evidence type="ECO:0000256" key="1">
    <source>
        <dbReference type="ARBA" id="ARBA00022723"/>
    </source>
</evidence>
<evidence type="ECO:0000313" key="5">
    <source>
        <dbReference type="EMBL" id="KAK3036744.1"/>
    </source>
</evidence>
<dbReference type="InterPro" id="IPR027443">
    <property type="entry name" value="IPNS-like_sf"/>
</dbReference>
<dbReference type="InterPro" id="IPR026992">
    <property type="entry name" value="DIOX_N"/>
</dbReference>
<evidence type="ECO:0000256" key="2">
    <source>
        <dbReference type="ARBA" id="ARBA00023004"/>
    </source>
</evidence>
<evidence type="ECO:0000256" key="3">
    <source>
        <dbReference type="SAM" id="MobiDB-lite"/>
    </source>
</evidence>
<comment type="caution">
    <text evidence="5">The sequence shown here is derived from an EMBL/GenBank/DDBJ whole genome shotgun (WGS) entry which is preliminary data.</text>
</comment>
<feature type="region of interest" description="Disordered" evidence="3">
    <location>
        <begin position="1"/>
        <end position="49"/>
    </location>
</feature>
<name>A0AA88X068_9ASTE</name>
<evidence type="ECO:0000259" key="4">
    <source>
        <dbReference type="Pfam" id="PF14226"/>
    </source>
</evidence>
<feature type="compositionally biased region" description="Polar residues" evidence="3">
    <location>
        <begin position="33"/>
        <end position="47"/>
    </location>
</feature>
<dbReference type="AlphaFoldDB" id="A0AA88X068"/>
<evidence type="ECO:0000313" key="6">
    <source>
        <dbReference type="Proteomes" id="UP001188597"/>
    </source>
</evidence>
<dbReference type="SUPFAM" id="SSF51197">
    <property type="entry name" value="Clavaminate synthase-like"/>
    <property type="match status" value="1"/>
</dbReference>
<dbReference type="PANTHER" id="PTHR47991">
    <property type="entry name" value="OXOGLUTARATE/IRON-DEPENDENT DIOXYGENASE"/>
    <property type="match status" value="1"/>
</dbReference>
<organism evidence="5 6">
    <name type="scientific">Escallonia herrerae</name>
    <dbReference type="NCBI Taxonomy" id="1293975"/>
    <lineage>
        <taxon>Eukaryota</taxon>
        <taxon>Viridiplantae</taxon>
        <taxon>Streptophyta</taxon>
        <taxon>Embryophyta</taxon>
        <taxon>Tracheophyta</taxon>
        <taxon>Spermatophyta</taxon>
        <taxon>Magnoliopsida</taxon>
        <taxon>eudicotyledons</taxon>
        <taxon>Gunneridae</taxon>
        <taxon>Pentapetalae</taxon>
        <taxon>asterids</taxon>
        <taxon>campanulids</taxon>
        <taxon>Escalloniales</taxon>
        <taxon>Escalloniaceae</taxon>
        <taxon>Escallonia</taxon>
    </lineage>
</organism>
<sequence>MEVASRPIRVQSIAQSSATPQFPPEYIQPPETRPNNLTARPANNNPIPSIDLSSAVRDAVFLCTKIGAACREGAFHVTNHGVPPKLLEEIRRMGHTFFEACPMDEKLRYSCDTSGAATEGYGSLSRIYDGEDVKDFSQLVLPFEGGRKTPLTRTNPVPGPVRMVGVAKLKDQNKEVVMEKRSFIDLSTDAADMRNRYRASDTQNKIHWPKLESKTIIDVLIPFRLKGSSEMTNEPCCLP</sequence>
<keyword evidence="1" id="KW-0479">Metal-binding</keyword>
<proteinExistence type="predicted"/>
<gene>
    <name evidence="5" type="ORF">RJ639_029709</name>
</gene>
<accession>A0AA88X068</accession>
<protein>
    <recommendedName>
        <fullName evidence="4">Non-haem dioxygenase N-terminal domain-containing protein</fullName>
    </recommendedName>
</protein>
<dbReference type="InterPro" id="IPR050295">
    <property type="entry name" value="Plant_2OG-oxidoreductases"/>
</dbReference>
<dbReference type="Gene3D" id="2.60.120.330">
    <property type="entry name" value="B-lactam Antibiotic, Isopenicillin N Synthase, Chain"/>
    <property type="match status" value="1"/>
</dbReference>
<reference evidence="5" key="1">
    <citation type="submission" date="2022-12" db="EMBL/GenBank/DDBJ databases">
        <title>Draft genome assemblies for two species of Escallonia (Escalloniales).</title>
        <authorList>
            <person name="Chanderbali A."/>
            <person name="Dervinis C."/>
            <person name="Anghel I."/>
            <person name="Soltis D."/>
            <person name="Soltis P."/>
            <person name="Zapata F."/>
        </authorList>
    </citation>
    <scope>NUCLEOTIDE SEQUENCE</scope>
    <source>
        <strain evidence="5">UCBG64.0493</strain>
        <tissue evidence="5">Leaf</tissue>
    </source>
</reference>
<keyword evidence="2" id="KW-0408">Iron</keyword>
<dbReference type="GO" id="GO:0046872">
    <property type="term" value="F:metal ion binding"/>
    <property type="evidence" value="ECO:0007669"/>
    <property type="project" value="UniProtKB-KW"/>
</dbReference>
<keyword evidence="6" id="KW-1185">Reference proteome</keyword>
<dbReference type="EMBL" id="JAVXUP010000139">
    <property type="protein sequence ID" value="KAK3036744.1"/>
    <property type="molecule type" value="Genomic_DNA"/>
</dbReference>
<dbReference type="Proteomes" id="UP001188597">
    <property type="component" value="Unassembled WGS sequence"/>
</dbReference>
<feature type="domain" description="Non-haem dioxygenase N-terminal" evidence="4">
    <location>
        <begin position="47"/>
        <end position="142"/>
    </location>
</feature>
<dbReference type="Pfam" id="PF14226">
    <property type="entry name" value="DIOX_N"/>
    <property type="match status" value="1"/>
</dbReference>